<evidence type="ECO:0000313" key="3">
    <source>
        <dbReference type="Proteomes" id="UP000295818"/>
    </source>
</evidence>
<dbReference type="PANTHER" id="PTHR47432:SF1">
    <property type="entry name" value="CELL WALL ASSEMBLY REGULATOR SMI1"/>
    <property type="match status" value="1"/>
</dbReference>
<proteinExistence type="predicted"/>
<reference evidence="2 3" key="1">
    <citation type="journal article" date="2015" name="Stand. Genomic Sci.">
        <title>Genomic Encyclopedia of Bacterial and Archaeal Type Strains, Phase III: the genomes of soil and plant-associated and newly described type strains.</title>
        <authorList>
            <person name="Whitman W.B."/>
            <person name="Woyke T."/>
            <person name="Klenk H.P."/>
            <person name="Zhou Y."/>
            <person name="Lilburn T.G."/>
            <person name="Beck B.J."/>
            <person name="De Vos P."/>
            <person name="Vandamme P."/>
            <person name="Eisen J.A."/>
            <person name="Garrity G."/>
            <person name="Hugenholtz P."/>
            <person name="Kyrpides N.C."/>
        </authorList>
    </citation>
    <scope>NUCLEOTIDE SEQUENCE [LARGE SCALE GENOMIC DNA]</scope>
    <source>
        <strain evidence="2 3">VKM Ac-2538</strain>
    </source>
</reference>
<dbReference type="EMBL" id="SLWM01000005">
    <property type="protein sequence ID" value="TCO24372.1"/>
    <property type="molecule type" value="Genomic_DNA"/>
</dbReference>
<protein>
    <submittedName>
        <fullName evidence="2">Cell wall assembly regulator SMI1</fullName>
    </submittedName>
</protein>
<evidence type="ECO:0000259" key="1">
    <source>
        <dbReference type="Pfam" id="PF09346"/>
    </source>
</evidence>
<name>A0ABY2BLW3_9ACTN</name>
<dbReference type="PANTHER" id="PTHR47432">
    <property type="entry name" value="CELL WALL ASSEMBLY REGULATOR SMI1"/>
    <property type="match status" value="1"/>
</dbReference>
<comment type="caution">
    <text evidence="2">The sequence shown here is derived from an EMBL/GenBank/DDBJ whole genome shotgun (WGS) entry which is preliminary data.</text>
</comment>
<sequence>MMDLNSFLVAYRSWLRGIVPGLDGAFRGPAEDAALDRYEDAVGAELPGELGQLWRIHDGEAGPEPSGGTIGGLVFLGVERSLSEWAMWSSIRAETSDADLQALSTFSESVPAEAVQSEYSAAGWLPILKESMEANYLGPDLAPGPGGVPGQVINFGRDEDRKVVISRSMSDLLGFLTSEAERGEFVVSSVHPGGQPVLAHRRGRLISVLCDLAESRGPLA</sequence>
<keyword evidence="3" id="KW-1185">Reference proteome</keyword>
<gene>
    <name evidence="2" type="ORF">EV644_105406</name>
</gene>
<dbReference type="Proteomes" id="UP000295818">
    <property type="component" value="Unassembled WGS sequence"/>
</dbReference>
<dbReference type="RefSeq" id="WP_132333382.1">
    <property type="nucleotide sequence ID" value="NZ_SLWM01000005.1"/>
</dbReference>
<dbReference type="InterPro" id="IPR051873">
    <property type="entry name" value="KNR4/SMI1_regulator"/>
</dbReference>
<organism evidence="2 3">
    <name type="scientific">Kribbella orskensis</name>
    <dbReference type="NCBI Taxonomy" id="2512216"/>
    <lineage>
        <taxon>Bacteria</taxon>
        <taxon>Bacillati</taxon>
        <taxon>Actinomycetota</taxon>
        <taxon>Actinomycetes</taxon>
        <taxon>Propionibacteriales</taxon>
        <taxon>Kribbellaceae</taxon>
        <taxon>Kribbella</taxon>
    </lineage>
</organism>
<dbReference type="InterPro" id="IPR018958">
    <property type="entry name" value="Knr4/Smi1-like_dom"/>
</dbReference>
<evidence type="ECO:0000313" key="2">
    <source>
        <dbReference type="EMBL" id="TCO24372.1"/>
    </source>
</evidence>
<dbReference type="Pfam" id="PF09346">
    <property type="entry name" value="SMI1_KNR4"/>
    <property type="match status" value="1"/>
</dbReference>
<feature type="domain" description="Knr4/Smi1-like" evidence="1">
    <location>
        <begin position="29"/>
        <end position="173"/>
    </location>
</feature>
<accession>A0ABY2BLW3</accession>